<dbReference type="EMBL" id="JAJEQQ010000001">
    <property type="protein sequence ID" value="MCC2226345.1"/>
    <property type="molecule type" value="Genomic_DNA"/>
</dbReference>
<accession>A0AAW4W1I4</accession>
<dbReference type="Proteomes" id="UP001198612">
    <property type="component" value="Unassembled WGS sequence"/>
</dbReference>
<sequence>MSEEKQKEIKTLKGWEESGKNWDDFCKPGELVDEDVYWYFLNILPPRNMGAGYLQVGEPYDSRLNPKTGKYMATYSTFVKVGDKVWKYCGNCFPGESADIESEDKR</sequence>
<reference evidence="1 2" key="1">
    <citation type="submission" date="2021-10" db="EMBL/GenBank/DDBJ databases">
        <title>Anaerobic single-cell dispensing facilitates the cultivation of human gut bacteria.</title>
        <authorList>
            <person name="Afrizal A."/>
        </authorList>
    </citation>
    <scope>NUCLEOTIDE SEQUENCE [LARGE SCALE GENOMIC DNA]</scope>
    <source>
        <strain evidence="1 2">CLA-AA-H217</strain>
    </source>
</reference>
<organism evidence="1 2">
    <name type="scientific">Blautia fusiformis</name>
    <dbReference type="NCBI Taxonomy" id="2881264"/>
    <lineage>
        <taxon>Bacteria</taxon>
        <taxon>Bacillati</taxon>
        <taxon>Bacillota</taxon>
        <taxon>Clostridia</taxon>
        <taxon>Lachnospirales</taxon>
        <taxon>Lachnospiraceae</taxon>
        <taxon>Blautia</taxon>
    </lineage>
</organism>
<dbReference type="AlphaFoldDB" id="A0AAW4W1I4"/>
<gene>
    <name evidence="1" type="ORF">LKD40_00710</name>
</gene>
<name>A0AAW4W1I4_9FIRM</name>
<keyword evidence="2" id="KW-1185">Reference proteome</keyword>
<dbReference type="RefSeq" id="WP_178643657.1">
    <property type="nucleotide sequence ID" value="NZ_JAJEQQ010000001.1"/>
</dbReference>
<evidence type="ECO:0000313" key="1">
    <source>
        <dbReference type="EMBL" id="MCC2226345.1"/>
    </source>
</evidence>
<proteinExistence type="predicted"/>
<comment type="caution">
    <text evidence="1">The sequence shown here is derived from an EMBL/GenBank/DDBJ whole genome shotgun (WGS) entry which is preliminary data.</text>
</comment>
<evidence type="ECO:0000313" key="2">
    <source>
        <dbReference type="Proteomes" id="UP001198612"/>
    </source>
</evidence>
<protein>
    <submittedName>
        <fullName evidence="1">Uncharacterized protein</fullName>
    </submittedName>
</protein>